<dbReference type="AlphaFoldDB" id="A0A8K0JNX4"/>
<protein>
    <recommendedName>
        <fullName evidence="3">Phytanoyl-CoA dioxygenase</fullName>
    </recommendedName>
</protein>
<dbReference type="OrthoDB" id="4664297at2759"/>
<dbReference type="SUPFAM" id="SSF51197">
    <property type="entry name" value="Clavaminate synthase-like"/>
    <property type="match status" value="1"/>
</dbReference>
<organism evidence="1 2">
    <name type="scientific">Filobasidium floriforme</name>
    <dbReference type="NCBI Taxonomy" id="5210"/>
    <lineage>
        <taxon>Eukaryota</taxon>
        <taxon>Fungi</taxon>
        <taxon>Dikarya</taxon>
        <taxon>Basidiomycota</taxon>
        <taxon>Agaricomycotina</taxon>
        <taxon>Tremellomycetes</taxon>
        <taxon>Filobasidiales</taxon>
        <taxon>Filobasidiaceae</taxon>
        <taxon>Filobasidium</taxon>
    </lineage>
</organism>
<dbReference type="Gene3D" id="2.60.120.620">
    <property type="entry name" value="q2cbj1_9rhob like domain"/>
    <property type="match status" value="1"/>
</dbReference>
<evidence type="ECO:0000313" key="1">
    <source>
        <dbReference type="EMBL" id="KAG7531015.1"/>
    </source>
</evidence>
<comment type="caution">
    <text evidence="1">The sequence shown here is derived from an EMBL/GenBank/DDBJ whole genome shotgun (WGS) entry which is preliminary data.</text>
</comment>
<evidence type="ECO:0008006" key="3">
    <source>
        <dbReference type="Google" id="ProtNLM"/>
    </source>
</evidence>
<evidence type="ECO:0000313" key="2">
    <source>
        <dbReference type="Proteomes" id="UP000812966"/>
    </source>
</evidence>
<gene>
    <name evidence="1" type="ORF">FFLO_04626</name>
</gene>
<reference evidence="1" key="1">
    <citation type="submission" date="2020-04" db="EMBL/GenBank/DDBJ databases">
        <title>Analysis of mating type loci in Filobasidium floriforme.</title>
        <authorList>
            <person name="Nowrousian M."/>
        </authorList>
    </citation>
    <scope>NUCLEOTIDE SEQUENCE</scope>
    <source>
        <strain evidence="1">CBS 6242</strain>
    </source>
</reference>
<dbReference type="Proteomes" id="UP000812966">
    <property type="component" value="Unassembled WGS sequence"/>
</dbReference>
<dbReference type="EMBL" id="JABELV010000101">
    <property type="protein sequence ID" value="KAG7531015.1"/>
    <property type="molecule type" value="Genomic_DNA"/>
</dbReference>
<proteinExistence type="predicted"/>
<accession>A0A8K0JNX4</accession>
<name>A0A8K0JNX4_9TREE</name>
<sequence length="302" mass="34371">MVDHFMQFGYCVVKQAFTQEQAREVAGDVWIRLGMDPNDSSTWDKERINMPTHRQFLLKDFSPKAYKVICEMLGGEERISDEHNTWNDALIVNLGTPEYAKEETPHPRELDNWHCDGDFFRHFLDSPEQGLLCIPLFSNIQARGGGTMVAPDGIEHVARFLADNPAGVMGGKEGVVNFDFRNLINKCEVFHEMTGEIGDVVLIHPLMLHSASHNNTRIPRIITNPPVSLKDPFNFNRPNPDDYSLVELKTLKALGATPEKGYDFAITQPRERVVPERVKVQSMMKVQELERLNKQREVAVEA</sequence>
<keyword evidence="2" id="KW-1185">Reference proteome</keyword>